<sequence length="154" mass="17746">MVNEISNDPQQRLEKFRQHIEEARKLQDDILKYGLDAAYLYSDDVDGDWLERWGEDDDEPGYVELLTNFLESDDSVAVKVRQQLQHKSIPEIIDELELCLSKLTEEDRIFAMKNLLVGGVTNSGSNRDSGDKVDEIEFLDLAESLLEKLTEILR</sequence>
<proteinExistence type="predicted"/>
<accession>A0A8J7HUN7</accession>
<gene>
    <name evidence="1" type="ORF">I8748_16075</name>
</gene>
<comment type="caution">
    <text evidence="1">The sequence shown here is derived from an EMBL/GenBank/DDBJ whole genome shotgun (WGS) entry which is preliminary data.</text>
</comment>
<dbReference type="AlphaFoldDB" id="A0A8J7HUN7"/>
<evidence type="ECO:0000313" key="2">
    <source>
        <dbReference type="Proteomes" id="UP000632766"/>
    </source>
</evidence>
<evidence type="ECO:0000313" key="1">
    <source>
        <dbReference type="EMBL" id="MBH8563690.1"/>
    </source>
</evidence>
<reference evidence="1 2" key="1">
    <citation type="journal article" date="2021" name="Int. J. Syst. Evol. Microbiol.">
        <title>Amazonocrinis nigriterrae gen. nov., sp. nov., Atlanticothrix silvestris gen. nov., sp. nov. and Dendronalium phyllosphericum gen. nov., sp. nov., nostocacean cyanobacteria from Brazilian environments.</title>
        <authorList>
            <person name="Alvarenga D.O."/>
            <person name="Andreote A.P.D."/>
            <person name="Branco L.H.Z."/>
            <person name="Delbaje E."/>
            <person name="Cruz R.B."/>
            <person name="Varani A.M."/>
            <person name="Fiore M.F."/>
        </authorList>
    </citation>
    <scope>NUCLEOTIDE SEQUENCE [LARGE SCALE GENOMIC DNA]</scope>
    <source>
        <strain evidence="1 2">CENA67</strain>
    </source>
</reference>
<dbReference type="Proteomes" id="UP000632766">
    <property type="component" value="Unassembled WGS sequence"/>
</dbReference>
<organism evidence="1 2">
    <name type="scientific">Amazonocrinis nigriterrae CENA67</name>
    <dbReference type="NCBI Taxonomy" id="2794033"/>
    <lineage>
        <taxon>Bacteria</taxon>
        <taxon>Bacillati</taxon>
        <taxon>Cyanobacteriota</taxon>
        <taxon>Cyanophyceae</taxon>
        <taxon>Nostocales</taxon>
        <taxon>Nostocaceae</taxon>
        <taxon>Amazonocrinis</taxon>
        <taxon>Amazonocrinis nigriterrae</taxon>
    </lineage>
</organism>
<protein>
    <submittedName>
        <fullName evidence="1">Uncharacterized protein</fullName>
    </submittedName>
</protein>
<dbReference type="RefSeq" id="WP_198125562.1">
    <property type="nucleotide sequence ID" value="NZ_JAECZC010000029.1"/>
</dbReference>
<keyword evidence="2" id="KW-1185">Reference proteome</keyword>
<dbReference type="EMBL" id="JAECZC010000029">
    <property type="protein sequence ID" value="MBH8563690.1"/>
    <property type="molecule type" value="Genomic_DNA"/>
</dbReference>
<name>A0A8J7HUN7_9NOST</name>